<feature type="compositionally biased region" description="Basic and acidic residues" evidence="1">
    <location>
        <begin position="219"/>
        <end position="228"/>
    </location>
</feature>
<evidence type="ECO:0000313" key="3">
    <source>
        <dbReference type="EMBL" id="KAG0268156.1"/>
    </source>
</evidence>
<dbReference type="EMBL" id="JAAAJB010000058">
    <property type="protein sequence ID" value="KAG0268156.1"/>
    <property type="molecule type" value="Genomic_DNA"/>
</dbReference>
<keyword evidence="2" id="KW-0732">Signal</keyword>
<feature type="compositionally biased region" description="Basic and acidic residues" evidence="1">
    <location>
        <begin position="238"/>
        <end position="260"/>
    </location>
</feature>
<feature type="signal peptide" evidence="2">
    <location>
        <begin position="1"/>
        <end position="23"/>
    </location>
</feature>
<protein>
    <submittedName>
        <fullName evidence="3">Uncharacterized protein</fullName>
    </submittedName>
</protein>
<dbReference type="OrthoDB" id="2443576at2759"/>
<dbReference type="AlphaFoldDB" id="A0A9P6QKB1"/>
<feature type="compositionally biased region" description="Low complexity" evidence="1">
    <location>
        <begin position="329"/>
        <end position="342"/>
    </location>
</feature>
<evidence type="ECO:0000256" key="2">
    <source>
        <dbReference type="SAM" id="SignalP"/>
    </source>
</evidence>
<feature type="compositionally biased region" description="Low complexity" evidence="1">
    <location>
        <begin position="450"/>
        <end position="474"/>
    </location>
</feature>
<sequence length="506" mass="55475">MIILRRALVLALAGLATLPGLHAQAPLSITFSDAEEVAVGTQGFVKETCTILDFDSATFAMAVTADEQAALNTYQDQFCQIQIASTVGGWLAEKVAGVVAIRWEGTAPAQYEHGYVNLTSAWPPGMRYQQEVTDRWVVDPEKGKQVVIIVSLVLVLGVALGAWKVYKAASYIKPPELIKKKKDAKDREYTGVVGNKKVKKKHAYYRKPAPGTLGGNDGGAEKQERYRDDEEEEEDRFDEYGRRMYKDVNGDWQVLERDSSDDTDSEEEERRKKAEKRRRRPQPGRGNGRRGSEDSNSSRDHDTSSAAANRALNSNGKSSGFLKIGSGGKRSSAGSSTLASHSPMATTTTFRQNQYTGVSGRASPQPVLIDMQETNYQQRRPLGAPAPSPSSSSFQTTPASGNTFSSPSVPPVPSTTPAPQPSTVMTYHLPPPAHTQIDLMRFDTSSPAPSGRSNNSYGGSYDPQQNPYQQRQQQSDVVVSMPQQYQNHHHPTSPTRRGGYSANQRF</sequence>
<feature type="chain" id="PRO_5040219179" evidence="2">
    <location>
        <begin position="24"/>
        <end position="506"/>
    </location>
</feature>
<feature type="compositionally biased region" description="Polar residues" evidence="1">
    <location>
        <begin position="394"/>
        <end position="404"/>
    </location>
</feature>
<feature type="compositionally biased region" description="Low complexity" evidence="1">
    <location>
        <begin position="304"/>
        <end position="315"/>
    </location>
</feature>
<proteinExistence type="predicted"/>
<feature type="compositionally biased region" description="Basic and acidic residues" evidence="1">
    <location>
        <begin position="290"/>
        <end position="303"/>
    </location>
</feature>
<gene>
    <name evidence="3" type="ORF">DFQ27_007387</name>
</gene>
<evidence type="ECO:0000256" key="1">
    <source>
        <dbReference type="SAM" id="MobiDB-lite"/>
    </source>
</evidence>
<keyword evidence="4" id="KW-1185">Reference proteome</keyword>
<feature type="region of interest" description="Disordered" evidence="1">
    <location>
        <begin position="200"/>
        <end position="506"/>
    </location>
</feature>
<feature type="compositionally biased region" description="Basic residues" evidence="1">
    <location>
        <begin position="273"/>
        <end position="282"/>
    </location>
</feature>
<organism evidence="3 4">
    <name type="scientific">Actinomortierella ambigua</name>
    <dbReference type="NCBI Taxonomy" id="1343610"/>
    <lineage>
        <taxon>Eukaryota</taxon>
        <taxon>Fungi</taxon>
        <taxon>Fungi incertae sedis</taxon>
        <taxon>Mucoromycota</taxon>
        <taxon>Mortierellomycotina</taxon>
        <taxon>Mortierellomycetes</taxon>
        <taxon>Mortierellales</taxon>
        <taxon>Mortierellaceae</taxon>
        <taxon>Actinomortierella</taxon>
    </lineage>
</organism>
<reference evidence="3" key="1">
    <citation type="journal article" date="2020" name="Fungal Divers.">
        <title>Resolving the Mortierellaceae phylogeny through synthesis of multi-gene phylogenetics and phylogenomics.</title>
        <authorList>
            <person name="Vandepol N."/>
            <person name="Liber J."/>
            <person name="Desiro A."/>
            <person name="Na H."/>
            <person name="Kennedy M."/>
            <person name="Barry K."/>
            <person name="Grigoriev I.V."/>
            <person name="Miller A.N."/>
            <person name="O'Donnell K."/>
            <person name="Stajich J.E."/>
            <person name="Bonito G."/>
        </authorList>
    </citation>
    <scope>NUCLEOTIDE SEQUENCE</scope>
    <source>
        <strain evidence="3">BC1065</strain>
    </source>
</reference>
<evidence type="ECO:0000313" key="4">
    <source>
        <dbReference type="Proteomes" id="UP000807716"/>
    </source>
</evidence>
<feature type="compositionally biased region" description="Polar residues" evidence="1">
    <location>
        <begin position="343"/>
        <end position="357"/>
    </location>
</feature>
<dbReference type="Proteomes" id="UP000807716">
    <property type="component" value="Unassembled WGS sequence"/>
</dbReference>
<accession>A0A9P6QKB1</accession>
<feature type="compositionally biased region" description="Pro residues" evidence="1">
    <location>
        <begin position="408"/>
        <end position="420"/>
    </location>
</feature>
<feature type="compositionally biased region" description="Polar residues" evidence="1">
    <location>
        <begin position="475"/>
        <end position="486"/>
    </location>
</feature>
<name>A0A9P6QKB1_9FUNG</name>
<comment type="caution">
    <text evidence="3">The sequence shown here is derived from an EMBL/GenBank/DDBJ whole genome shotgun (WGS) entry which is preliminary data.</text>
</comment>